<dbReference type="GeneID" id="96954469"/>
<dbReference type="EMBL" id="JBHTAT010000001">
    <property type="protein sequence ID" value="MFC7256088.1"/>
    <property type="molecule type" value="Genomic_DNA"/>
</dbReference>
<protein>
    <submittedName>
        <fullName evidence="2">Uncharacterized protein</fullName>
    </submittedName>
</protein>
<accession>A0ABD5ZZH6</accession>
<evidence type="ECO:0000313" key="2">
    <source>
        <dbReference type="EMBL" id="MFC7256088.1"/>
    </source>
</evidence>
<dbReference type="AlphaFoldDB" id="A0ABD5ZZH6"/>
<keyword evidence="3" id="KW-1185">Reference proteome</keyword>
<gene>
    <name evidence="2" type="ORF">ACFQKE_12425</name>
</gene>
<evidence type="ECO:0000256" key="1">
    <source>
        <dbReference type="SAM" id="MobiDB-lite"/>
    </source>
</evidence>
<dbReference type="RefSeq" id="WP_379704596.1">
    <property type="nucleotide sequence ID" value="NZ_JBHTAT010000001.1"/>
</dbReference>
<proteinExistence type="predicted"/>
<feature type="region of interest" description="Disordered" evidence="1">
    <location>
        <begin position="1"/>
        <end position="33"/>
    </location>
</feature>
<comment type="caution">
    <text evidence="2">The sequence shown here is derived from an EMBL/GenBank/DDBJ whole genome shotgun (WGS) entry which is preliminary data.</text>
</comment>
<dbReference type="Proteomes" id="UP001596434">
    <property type="component" value="Unassembled WGS sequence"/>
</dbReference>
<name>A0ABD5ZZH6_9EURY</name>
<reference evidence="2 3" key="1">
    <citation type="journal article" date="2019" name="Int. J. Syst. Evol. Microbiol.">
        <title>The Global Catalogue of Microorganisms (GCM) 10K type strain sequencing project: providing services to taxonomists for standard genome sequencing and annotation.</title>
        <authorList>
            <consortium name="The Broad Institute Genomics Platform"/>
            <consortium name="The Broad Institute Genome Sequencing Center for Infectious Disease"/>
            <person name="Wu L."/>
            <person name="Ma J."/>
        </authorList>
    </citation>
    <scope>NUCLEOTIDE SEQUENCE [LARGE SCALE GENOMIC DNA]</scope>
    <source>
        <strain evidence="2 3">GX21</strain>
    </source>
</reference>
<organism evidence="2 3">
    <name type="scientific">Haloplanus litoreus</name>
    <dbReference type="NCBI Taxonomy" id="767515"/>
    <lineage>
        <taxon>Archaea</taxon>
        <taxon>Methanobacteriati</taxon>
        <taxon>Methanobacteriota</taxon>
        <taxon>Stenosarchaea group</taxon>
        <taxon>Halobacteria</taxon>
        <taxon>Halobacteriales</taxon>
        <taxon>Haloferacaceae</taxon>
        <taxon>Haloplanus</taxon>
    </lineage>
</organism>
<evidence type="ECO:0000313" key="3">
    <source>
        <dbReference type="Proteomes" id="UP001596434"/>
    </source>
</evidence>
<sequence>MRSTGAAGYFNHRESPGGPRGPTPEPRPERSDAIPDSYAIRVDDRRLDVWQYRVGIADPDGEWTFVETFDHEDDPKLSVEQPTLTPPGADAYWIYSTSSDCELDC</sequence>